<name>A0A1I7XQW5_HETBA</name>
<dbReference type="WBParaSite" id="Hba_20128">
    <property type="protein sequence ID" value="Hba_20128"/>
    <property type="gene ID" value="Hba_20128"/>
</dbReference>
<feature type="domain" description="Plastocyanin-like" evidence="4">
    <location>
        <begin position="98"/>
        <end position="175"/>
    </location>
</feature>
<sequence length="176" mass="20125">MANRFKDKVRRLTKYFRLVTCLISNIVLKLTIRELIGTTVICKRIGEMVYWEDWATETTEEAWMKLDDKTMKWMYGYDGNTKCWQPTRTDDGGNVGGAVPISALLINDKGWYNQDDIKTRPWALPVERFKIKQGESVLFRIVNGGVAQELMLHVEGHNMTVVAADGDEVVPQPVNT</sequence>
<keyword evidence="1" id="KW-0479">Metal-binding</keyword>
<dbReference type="PANTHER" id="PTHR11709:SF394">
    <property type="entry name" value="FI03373P-RELATED"/>
    <property type="match status" value="1"/>
</dbReference>
<evidence type="ECO:0000313" key="5">
    <source>
        <dbReference type="Proteomes" id="UP000095283"/>
    </source>
</evidence>
<proteinExistence type="predicted"/>
<keyword evidence="2" id="KW-0560">Oxidoreductase</keyword>
<dbReference type="SUPFAM" id="SSF49503">
    <property type="entry name" value="Cupredoxins"/>
    <property type="match status" value="1"/>
</dbReference>
<organism evidence="5 6">
    <name type="scientific">Heterorhabditis bacteriophora</name>
    <name type="common">Entomopathogenic nematode worm</name>
    <dbReference type="NCBI Taxonomy" id="37862"/>
    <lineage>
        <taxon>Eukaryota</taxon>
        <taxon>Metazoa</taxon>
        <taxon>Ecdysozoa</taxon>
        <taxon>Nematoda</taxon>
        <taxon>Chromadorea</taxon>
        <taxon>Rhabditida</taxon>
        <taxon>Rhabditina</taxon>
        <taxon>Rhabditomorpha</taxon>
        <taxon>Strongyloidea</taxon>
        <taxon>Heterorhabditidae</taxon>
        <taxon>Heterorhabditis</taxon>
    </lineage>
</organism>
<evidence type="ECO:0000256" key="2">
    <source>
        <dbReference type="ARBA" id="ARBA00023002"/>
    </source>
</evidence>
<keyword evidence="5" id="KW-1185">Reference proteome</keyword>
<dbReference type="GO" id="GO:0005886">
    <property type="term" value="C:plasma membrane"/>
    <property type="evidence" value="ECO:0007669"/>
    <property type="project" value="TreeGrafter"/>
</dbReference>
<dbReference type="AlphaFoldDB" id="A0A1I7XQW5"/>
<dbReference type="GO" id="GO:0006826">
    <property type="term" value="P:iron ion transport"/>
    <property type="evidence" value="ECO:0007669"/>
    <property type="project" value="TreeGrafter"/>
</dbReference>
<dbReference type="Pfam" id="PF00394">
    <property type="entry name" value="Cu-oxidase"/>
    <property type="match status" value="1"/>
</dbReference>
<dbReference type="GO" id="GO:0046872">
    <property type="term" value="F:metal ion binding"/>
    <property type="evidence" value="ECO:0007669"/>
    <property type="project" value="UniProtKB-KW"/>
</dbReference>
<accession>A0A1I7XQW5</accession>
<evidence type="ECO:0000313" key="6">
    <source>
        <dbReference type="WBParaSite" id="Hba_20128"/>
    </source>
</evidence>
<dbReference type="InterPro" id="IPR045087">
    <property type="entry name" value="Cu-oxidase_fam"/>
</dbReference>
<dbReference type="InterPro" id="IPR001117">
    <property type="entry name" value="Cu-oxidase_2nd"/>
</dbReference>
<dbReference type="InterPro" id="IPR008972">
    <property type="entry name" value="Cupredoxin"/>
</dbReference>
<evidence type="ECO:0000256" key="3">
    <source>
        <dbReference type="ARBA" id="ARBA00023008"/>
    </source>
</evidence>
<evidence type="ECO:0000256" key="1">
    <source>
        <dbReference type="ARBA" id="ARBA00022723"/>
    </source>
</evidence>
<protein>
    <submittedName>
        <fullName evidence="6">Plastocyanin-like domain-containing protein</fullName>
    </submittedName>
</protein>
<keyword evidence="3" id="KW-0186">Copper</keyword>
<reference evidence="6" key="1">
    <citation type="submission" date="2016-11" db="UniProtKB">
        <authorList>
            <consortium name="WormBaseParasite"/>
        </authorList>
    </citation>
    <scope>IDENTIFICATION</scope>
</reference>
<dbReference type="PANTHER" id="PTHR11709">
    <property type="entry name" value="MULTI-COPPER OXIDASE"/>
    <property type="match status" value="1"/>
</dbReference>
<dbReference type="GO" id="GO:0016491">
    <property type="term" value="F:oxidoreductase activity"/>
    <property type="evidence" value="ECO:0007669"/>
    <property type="project" value="UniProtKB-KW"/>
</dbReference>
<evidence type="ECO:0000259" key="4">
    <source>
        <dbReference type="Pfam" id="PF00394"/>
    </source>
</evidence>
<dbReference type="Gene3D" id="2.60.40.420">
    <property type="entry name" value="Cupredoxins - blue copper proteins"/>
    <property type="match status" value="1"/>
</dbReference>
<dbReference type="Proteomes" id="UP000095283">
    <property type="component" value="Unplaced"/>
</dbReference>